<keyword evidence="6" id="KW-0695">RNA-directed DNA polymerase</keyword>
<dbReference type="GO" id="GO:0003964">
    <property type="term" value="F:RNA-directed DNA polymerase activity"/>
    <property type="evidence" value="ECO:0007669"/>
    <property type="project" value="UniProtKB-KW"/>
</dbReference>
<evidence type="ECO:0000256" key="6">
    <source>
        <dbReference type="ARBA" id="ARBA00022918"/>
    </source>
</evidence>
<dbReference type="PANTHER" id="PTHR33050:SF7">
    <property type="entry name" value="RIBONUCLEASE H"/>
    <property type="match status" value="1"/>
</dbReference>
<evidence type="ECO:0000256" key="1">
    <source>
        <dbReference type="ARBA" id="ARBA00022679"/>
    </source>
</evidence>
<evidence type="ECO:0000313" key="8">
    <source>
        <dbReference type="EMBL" id="KAK7091412.1"/>
    </source>
</evidence>
<dbReference type="EMBL" id="JBAMIC010000022">
    <property type="protein sequence ID" value="KAK7091412.1"/>
    <property type="molecule type" value="Genomic_DNA"/>
</dbReference>
<dbReference type="InterPro" id="IPR043502">
    <property type="entry name" value="DNA/RNA_pol_sf"/>
</dbReference>
<accession>A0AAN9G1I8</accession>
<feature type="domain" description="Reverse transcriptase" evidence="7">
    <location>
        <begin position="1"/>
        <end position="137"/>
    </location>
</feature>
<keyword evidence="9" id="KW-1185">Reference proteome</keyword>
<protein>
    <recommendedName>
        <fullName evidence="7">Reverse transcriptase domain-containing protein</fullName>
    </recommendedName>
</protein>
<keyword evidence="2" id="KW-0548">Nucleotidyltransferase</keyword>
<dbReference type="Proteomes" id="UP001374579">
    <property type="component" value="Unassembled WGS sequence"/>
</dbReference>
<dbReference type="Gene3D" id="3.10.10.10">
    <property type="entry name" value="HIV Type 1 Reverse Transcriptase, subunit A, domain 1"/>
    <property type="match status" value="1"/>
</dbReference>
<keyword evidence="5" id="KW-0378">Hydrolase</keyword>
<dbReference type="Pfam" id="PF00078">
    <property type="entry name" value="RVT_1"/>
    <property type="match status" value="1"/>
</dbReference>
<organism evidence="8 9">
    <name type="scientific">Littorina saxatilis</name>
    <dbReference type="NCBI Taxonomy" id="31220"/>
    <lineage>
        <taxon>Eukaryota</taxon>
        <taxon>Metazoa</taxon>
        <taxon>Spiralia</taxon>
        <taxon>Lophotrochozoa</taxon>
        <taxon>Mollusca</taxon>
        <taxon>Gastropoda</taxon>
        <taxon>Caenogastropoda</taxon>
        <taxon>Littorinimorpha</taxon>
        <taxon>Littorinoidea</taxon>
        <taxon>Littorinidae</taxon>
        <taxon>Littorina</taxon>
    </lineage>
</organism>
<evidence type="ECO:0000256" key="5">
    <source>
        <dbReference type="ARBA" id="ARBA00022801"/>
    </source>
</evidence>
<gene>
    <name evidence="8" type="ORF">V1264_009097</name>
</gene>
<evidence type="ECO:0000259" key="7">
    <source>
        <dbReference type="PROSITE" id="PS50878"/>
    </source>
</evidence>
<keyword evidence="1" id="KW-0808">Transferase</keyword>
<dbReference type="CDD" id="cd09275">
    <property type="entry name" value="RNase_HI_RT_DIRS1"/>
    <property type="match status" value="1"/>
</dbReference>
<dbReference type="AlphaFoldDB" id="A0AAN9G1I8"/>
<name>A0AAN9G1I8_9CAEN</name>
<dbReference type="InterPro" id="IPR052055">
    <property type="entry name" value="Hepadnavirus_pol/RT"/>
</dbReference>
<dbReference type="SUPFAM" id="SSF56672">
    <property type="entry name" value="DNA/RNA polymerases"/>
    <property type="match status" value="1"/>
</dbReference>
<dbReference type="InterPro" id="IPR000477">
    <property type="entry name" value="RT_dom"/>
</dbReference>
<dbReference type="InterPro" id="IPR043128">
    <property type="entry name" value="Rev_trsase/Diguanyl_cyclase"/>
</dbReference>
<sequence>METPTDVREALRPGDWVTSVDLTDAYFHILMHEADRKWLRFVWGDRVFQFRALPFGLSLAPWVFTMVVRQFCALVRLHGVRLRVYLDDWLILHHQEVLCHQHTQFVLAQAQTLGFQINQIKSELSPSQTFSYLGMVFNTCAWTVRPTQRRIDKLQVLLASLSGQQSAPARTLASVQGQMESMSTLIPLGRAHKRPFQEALSSAWNPTSQGWDVEIPLGHWFRQTTLQWMNSAWLTQGVPIALPPPSTHLFSDASQKGWGAHLDTLTTSGRWSPEQQLWHINRLELEAVFLGLQHFVSALQGNHVLIHTDNTTVAAYLNKQGGSRSQLLSTRACEILSWCAHHQILISARYLPGCLNVLADALSRSSQVLHTEWTITHHALLRLWAQVARPMIDLFATRFSRRLPIFVSPFPDPEAWKIDAMSINWSGLEAYAFPPTPLIGRVLRKADLERPRLLLVAPRWPSQHWFPDLLRLASGPPIPLGLRRGELLQPRTGIVHDRPEFLDLHAWRLCGDHSDAQAPLTSL</sequence>
<evidence type="ECO:0000256" key="3">
    <source>
        <dbReference type="ARBA" id="ARBA00022722"/>
    </source>
</evidence>
<keyword evidence="3" id="KW-0540">Nuclease</keyword>
<keyword evidence="4" id="KW-0255">Endonuclease</keyword>
<dbReference type="Gene3D" id="3.30.70.270">
    <property type="match status" value="1"/>
</dbReference>
<evidence type="ECO:0000256" key="4">
    <source>
        <dbReference type="ARBA" id="ARBA00022759"/>
    </source>
</evidence>
<dbReference type="InterPro" id="IPR041373">
    <property type="entry name" value="RT_RNaseH"/>
</dbReference>
<proteinExistence type="predicted"/>
<dbReference type="PROSITE" id="PS50878">
    <property type="entry name" value="RT_POL"/>
    <property type="match status" value="1"/>
</dbReference>
<evidence type="ECO:0000256" key="2">
    <source>
        <dbReference type="ARBA" id="ARBA00022695"/>
    </source>
</evidence>
<dbReference type="GO" id="GO:0004519">
    <property type="term" value="F:endonuclease activity"/>
    <property type="evidence" value="ECO:0007669"/>
    <property type="project" value="UniProtKB-KW"/>
</dbReference>
<comment type="caution">
    <text evidence="8">The sequence shown here is derived from an EMBL/GenBank/DDBJ whole genome shotgun (WGS) entry which is preliminary data.</text>
</comment>
<evidence type="ECO:0000313" key="9">
    <source>
        <dbReference type="Proteomes" id="UP001374579"/>
    </source>
</evidence>
<dbReference type="GO" id="GO:0016787">
    <property type="term" value="F:hydrolase activity"/>
    <property type="evidence" value="ECO:0007669"/>
    <property type="project" value="UniProtKB-KW"/>
</dbReference>
<dbReference type="PANTHER" id="PTHR33050">
    <property type="entry name" value="REVERSE TRANSCRIPTASE DOMAIN-CONTAINING PROTEIN"/>
    <property type="match status" value="1"/>
</dbReference>
<dbReference type="Pfam" id="PF17917">
    <property type="entry name" value="RT_RNaseH"/>
    <property type="match status" value="1"/>
</dbReference>
<dbReference type="CDD" id="cd03714">
    <property type="entry name" value="RT_DIRS1"/>
    <property type="match status" value="1"/>
</dbReference>
<reference evidence="8 9" key="1">
    <citation type="submission" date="2024-02" db="EMBL/GenBank/DDBJ databases">
        <title>Chromosome-scale genome assembly of the rough periwinkle Littorina saxatilis.</title>
        <authorList>
            <person name="De Jode A."/>
            <person name="Faria R."/>
            <person name="Formenti G."/>
            <person name="Sims Y."/>
            <person name="Smith T.P."/>
            <person name="Tracey A."/>
            <person name="Wood J.M.D."/>
            <person name="Zagrodzka Z.B."/>
            <person name="Johannesson K."/>
            <person name="Butlin R.K."/>
            <person name="Leder E.H."/>
        </authorList>
    </citation>
    <scope>NUCLEOTIDE SEQUENCE [LARGE SCALE GENOMIC DNA]</scope>
    <source>
        <strain evidence="8">Snail1</strain>
        <tissue evidence="8">Muscle</tissue>
    </source>
</reference>